<evidence type="ECO:0000256" key="3">
    <source>
        <dbReference type="ARBA" id="ARBA00022692"/>
    </source>
</evidence>
<dbReference type="PANTHER" id="PTHR11706">
    <property type="entry name" value="SOLUTE CARRIER PROTEIN FAMILY 11 MEMBER"/>
    <property type="match status" value="1"/>
</dbReference>
<organism evidence="7 8">
    <name type="scientific">Candidatus Dojkabacteria bacterium CG_4_10_14_0_2_um_filter_Dojkabacteria_WS6_41_15</name>
    <dbReference type="NCBI Taxonomy" id="2014249"/>
    <lineage>
        <taxon>Bacteria</taxon>
        <taxon>Candidatus Dojkabacteria</taxon>
    </lineage>
</organism>
<keyword evidence="4 6" id="KW-1133">Transmembrane helix</keyword>
<evidence type="ECO:0000313" key="8">
    <source>
        <dbReference type="Proteomes" id="UP000228952"/>
    </source>
</evidence>
<evidence type="ECO:0000256" key="1">
    <source>
        <dbReference type="ARBA" id="ARBA00004141"/>
    </source>
</evidence>
<evidence type="ECO:0000313" key="7">
    <source>
        <dbReference type="EMBL" id="PJA12916.1"/>
    </source>
</evidence>
<feature type="transmembrane region" description="Helical" evidence="6">
    <location>
        <begin position="82"/>
        <end position="100"/>
    </location>
</feature>
<feature type="transmembrane region" description="Helical" evidence="6">
    <location>
        <begin position="365"/>
        <end position="386"/>
    </location>
</feature>
<dbReference type="GO" id="GO:0005886">
    <property type="term" value="C:plasma membrane"/>
    <property type="evidence" value="ECO:0007669"/>
    <property type="project" value="TreeGrafter"/>
</dbReference>
<evidence type="ECO:0000256" key="4">
    <source>
        <dbReference type="ARBA" id="ARBA00022989"/>
    </source>
</evidence>
<dbReference type="PANTHER" id="PTHR11706:SF33">
    <property type="entry name" value="NATURAL RESISTANCE-ASSOCIATED MACROPHAGE PROTEIN 2"/>
    <property type="match status" value="1"/>
</dbReference>
<dbReference type="EMBL" id="PFQB01000099">
    <property type="protein sequence ID" value="PJA12916.1"/>
    <property type="molecule type" value="Genomic_DNA"/>
</dbReference>
<keyword evidence="3 6" id="KW-0812">Transmembrane</keyword>
<dbReference type="Proteomes" id="UP000228952">
    <property type="component" value="Unassembled WGS sequence"/>
</dbReference>
<feature type="non-terminal residue" evidence="7">
    <location>
        <position position="387"/>
    </location>
</feature>
<comment type="subcellular location">
    <subcellularLocation>
        <location evidence="1">Membrane</location>
        <topology evidence="1">Multi-pass membrane protein</topology>
    </subcellularLocation>
</comment>
<dbReference type="GO" id="GO:0005384">
    <property type="term" value="F:manganese ion transmembrane transporter activity"/>
    <property type="evidence" value="ECO:0007669"/>
    <property type="project" value="TreeGrafter"/>
</dbReference>
<feature type="transmembrane region" description="Helical" evidence="6">
    <location>
        <begin position="144"/>
        <end position="162"/>
    </location>
</feature>
<protein>
    <submittedName>
        <fullName evidence="7">Iron transporter</fullName>
    </submittedName>
</protein>
<feature type="transmembrane region" description="Helical" evidence="6">
    <location>
        <begin position="295"/>
        <end position="320"/>
    </location>
</feature>
<dbReference type="InterPro" id="IPR001046">
    <property type="entry name" value="NRAMP_fam"/>
</dbReference>
<feature type="transmembrane region" description="Helical" evidence="6">
    <location>
        <begin position="112"/>
        <end position="132"/>
    </location>
</feature>
<dbReference type="Pfam" id="PF01566">
    <property type="entry name" value="Nramp"/>
    <property type="match status" value="1"/>
</dbReference>
<name>A0A2M7W1C3_9BACT</name>
<sequence length="387" mass="42495">MKLRIAKFFKRLGPGIITGAADDDPSGIATYSQAGAMYGTGFLWPNAYILPLVYAVQEMAARIGLVTGKGITKNLKEHYPKWLLYLIVSLLVIANTINLGADLGAIAASIQLILPINYSFILISVTGLIIILEVFTTYKQYAKVLMWLTLSLFAYFITGFFLKNNLLELLRNTLVPNFVFSYDYIFILLGLMGTTISPYVMFWQANEEVEEEMNAHLLSRKGGIPVISWKIIRKMRFDTFIGMLFSAVSAWFIMLTAARTLFPNGITTIQTAAQAAAALEPLVQTFPNSGYIAKLLFALGIVGTGLLAVPIFATSSSYAISELAGWKEGLNNKLSRAKPFYFVIVLSTLIGLLINYIGLDPIRALIYSAVINGIISVPLLAAILVLS</sequence>
<keyword evidence="5 6" id="KW-0472">Membrane</keyword>
<gene>
    <name evidence="7" type="ORF">COX64_03935</name>
</gene>
<dbReference type="GO" id="GO:0034755">
    <property type="term" value="P:iron ion transmembrane transport"/>
    <property type="evidence" value="ECO:0007669"/>
    <property type="project" value="TreeGrafter"/>
</dbReference>
<dbReference type="GO" id="GO:0015086">
    <property type="term" value="F:cadmium ion transmembrane transporter activity"/>
    <property type="evidence" value="ECO:0007669"/>
    <property type="project" value="TreeGrafter"/>
</dbReference>
<dbReference type="AlphaFoldDB" id="A0A2M7W1C3"/>
<evidence type="ECO:0000256" key="5">
    <source>
        <dbReference type="ARBA" id="ARBA00023136"/>
    </source>
</evidence>
<feature type="transmembrane region" description="Helical" evidence="6">
    <location>
        <begin position="340"/>
        <end position="359"/>
    </location>
</feature>
<accession>A0A2M7W1C3</accession>
<evidence type="ECO:0000256" key="6">
    <source>
        <dbReference type="SAM" id="Phobius"/>
    </source>
</evidence>
<feature type="transmembrane region" description="Helical" evidence="6">
    <location>
        <begin position="182"/>
        <end position="203"/>
    </location>
</feature>
<keyword evidence="2" id="KW-0813">Transport</keyword>
<proteinExistence type="predicted"/>
<evidence type="ECO:0000256" key="2">
    <source>
        <dbReference type="ARBA" id="ARBA00022448"/>
    </source>
</evidence>
<reference evidence="8" key="1">
    <citation type="submission" date="2017-09" db="EMBL/GenBank/DDBJ databases">
        <title>Depth-based differentiation of microbial function through sediment-hosted aquifers and enrichment of novel symbionts in the deep terrestrial subsurface.</title>
        <authorList>
            <person name="Probst A.J."/>
            <person name="Ladd B."/>
            <person name="Jarett J.K."/>
            <person name="Geller-Mcgrath D.E."/>
            <person name="Sieber C.M.K."/>
            <person name="Emerson J.B."/>
            <person name="Anantharaman K."/>
            <person name="Thomas B.C."/>
            <person name="Malmstrom R."/>
            <person name="Stieglmeier M."/>
            <person name="Klingl A."/>
            <person name="Woyke T."/>
            <person name="Ryan C.M."/>
            <person name="Banfield J.F."/>
        </authorList>
    </citation>
    <scope>NUCLEOTIDE SEQUENCE [LARGE SCALE GENOMIC DNA]</scope>
</reference>
<feature type="transmembrane region" description="Helical" evidence="6">
    <location>
        <begin position="240"/>
        <end position="258"/>
    </location>
</feature>
<comment type="caution">
    <text evidence="7">The sequence shown here is derived from an EMBL/GenBank/DDBJ whole genome shotgun (WGS) entry which is preliminary data.</text>
</comment>